<dbReference type="AlphaFoldDB" id="K9UQ23"/>
<dbReference type="KEGG" id="cmp:Cha6605_5916"/>
<dbReference type="RefSeq" id="WP_015162838.1">
    <property type="nucleotide sequence ID" value="NC_019697.1"/>
</dbReference>
<dbReference type="InterPro" id="IPR051474">
    <property type="entry name" value="Anti-sigma-K/W_factor"/>
</dbReference>
<dbReference type="EMBL" id="CP003600">
    <property type="protein sequence ID" value="AFY96763.1"/>
    <property type="molecule type" value="Genomic_DNA"/>
</dbReference>
<evidence type="ECO:0000256" key="6">
    <source>
        <dbReference type="ARBA" id="ARBA00023136"/>
    </source>
</evidence>
<evidence type="ECO:0000256" key="5">
    <source>
        <dbReference type="ARBA" id="ARBA00022989"/>
    </source>
</evidence>
<dbReference type="PANTHER" id="PTHR37461">
    <property type="entry name" value="ANTI-SIGMA-K FACTOR RSKA"/>
    <property type="match status" value="1"/>
</dbReference>
<accession>K9UQ23</accession>
<dbReference type="GO" id="GO:0016989">
    <property type="term" value="F:sigma factor antagonist activity"/>
    <property type="evidence" value="ECO:0007669"/>
    <property type="project" value="TreeGrafter"/>
</dbReference>
<dbReference type="OrthoDB" id="421181at2"/>
<dbReference type="GO" id="GO:0005886">
    <property type="term" value="C:plasma membrane"/>
    <property type="evidence" value="ECO:0007669"/>
    <property type="project" value="UniProtKB-SubCell"/>
</dbReference>
<evidence type="ECO:0000256" key="1">
    <source>
        <dbReference type="ARBA" id="ARBA00004167"/>
    </source>
</evidence>
<dbReference type="PATRIC" id="fig|1173020.3.peg.6811"/>
<dbReference type="Gene3D" id="1.10.10.1320">
    <property type="entry name" value="Anti-sigma factor, zinc-finger domain"/>
    <property type="match status" value="1"/>
</dbReference>
<evidence type="ECO:0000256" key="3">
    <source>
        <dbReference type="ARBA" id="ARBA00022475"/>
    </source>
</evidence>
<dbReference type="HOGENOM" id="CLU_075802_3_0_3"/>
<evidence type="ECO:0000313" key="11">
    <source>
        <dbReference type="Proteomes" id="UP000010366"/>
    </source>
</evidence>
<dbReference type="eggNOG" id="COG5662">
    <property type="taxonomic scope" value="Bacteria"/>
</dbReference>
<keyword evidence="3" id="KW-1003">Cell membrane</keyword>
<evidence type="ECO:0000256" key="4">
    <source>
        <dbReference type="ARBA" id="ARBA00022692"/>
    </source>
</evidence>
<feature type="domain" description="Anti-sigma K factor RskA C-terminal" evidence="9">
    <location>
        <begin position="94"/>
        <end position="231"/>
    </location>
</feature>
<keyword evidence="5" id="KW-1133">Transmembrane helix</keyword>
<dbReference type="PANTHER" id="PTHR37461:SF1">
    <property type="entry name" value="ANTI-SIGMA-K FACTOR RSKA"/>
    <property type="match status" value="1"/>
</dbReference>
<dbReference type="InterPro" id="IPR041916">
    <property type="entry name" value="Anti_sigma_zinc_sf"/>
</dbReference>
<dbReference type="InterPro" id="IPR018764">
    <property type="entry name" value="RskA_C"/>
</dbReference>
<dbReference type="STRING" id="1173020.Cha6605_5916"/>
<sequence>MNEPLTPEAIAALTAGYVIGDLDRREVEIFQQLLTDNPELQAEVKQLETTLDRVIYDLNSVEPPPQLQAAIVAAANNPVSPSPRESRFRWRTVMGGAAALLILYLGVDNYRLRQDFRIAGDIKTLLEQPQTQFFSLQAATKSDRATGSFVVNLGKRHGILAAQNLAAPPSGKFYRLWAIVDGETIPCGTVKISPQGKVMDKFWMPADFYQGISGLFVTVESSETSRYPTGSIVMQSRRSATGIGNRG</sequence>
<proteinExistence type="predicted"/>
<organism evidence="10 11">
    <name type="scientific">Chamaesiphon minutus (strain ATCC 27169 / PCC 6605)</name>
    <dbReference type="NCBI Taxonomy" id="1173020"/>
    <lineage>
        <taxon>Bacteria</taxon>
        <taxon>Bacillati</taxon>
        <taxon>Cyanobacteriota</taxon>
        <taxon>Cyanophyceae</taxon>
        <taxon>Gomontiellales</taxon>
        <taxon>Chamaesiphonaceae</taxon>
        <taxon>Chamaesiphon</taxon>
    </lineage>
</organism>
<keyword evidence="6" id="KW-0472">Membrane</keyword>
<evidence type="ECO:0000256" key="8">
    <source>
        <dbReference type="ARBA" id="ARBA00030803"/>
    </source>
</evidence>
<name>K9UQ23_CHAP6</name>
<comment type="subcellular location">
    <subcellularLocation>
        <location evidence="2">Cell membrane</location>
    </subcellularLocation>
    <subcellularLocation>
        <location evidence="1">Membrane</location>
        <topology evidence="1">Single-pass membrane protein</topology>
    </subcellularLocation>
</comment>
<keyword evidence="11" id="KW-1185">Reference proteome</keyword>
<evidence type="ECO:0000259" key="9">
    <source>
        <dbReference type="Pfam" id="PF10099"/>
    </source>
</evidence>
<dbReference type="Proteomes" id="UP000010366">
    <property type="component" value="Chromosome"/>
</dbReference>
<protein>
    <recommendedName>
        <fullName evidence="8">Regulator of SigK</fullName>
    </recommendedName>
    <alternativeName>
        <fullName evidence="7">Sigma-K anti-sigma factor RskA</fullName>
    </alternativeName>
</protein>
<evidence type="ECO:0000256" key="2">
    <source>
        <dbReference type="ARBA" id="ARBA00004236"/>
    </source>
</evidence>
<reference evidence="10 11" key="1">
    <citation type="submission" date="2012-05" db="EMBL/GenBank/DDBJ databases">
        <title>Finished chromosome of genome of Chamaesiphon sp. PCC 6605.</title>
        <authorList>
            <consortium name="US DOE Joint Genome Institute"/>
            <person name="Gugger M."/>
            <person name="Coursin T."/>
            <person name="Rippka R."/>
            <person name="Tandeau De Marsac N."/>
            <person name="Huntemann M."/>
            <person name="Wei C.-L."/>
            <person name="Han J."/>
            <person name="Detter J.C."/>
            <person name="Han C."/>
            <person name="Tapia R."/>
            <person name="Chen A."/>
            <person name="Kyrpides N."/>
            <person name="Mavromatis K."/>
            <person name="Markowitz V."/>
            <person name="Szeto E."/>
            <person name="Ivanova N."/>
            <person name="Pagani I."/>
            <person name="Pati A."/>
            <person name="Goodwin L."/>
            <person name="Nordberg H.P."/>
            <person name="Cantor M.N."/>
            <person name="Hua S.X."/>
            <person name="Woyke T."/>
            <person name="Kerfeld C.A."/>
        </authorList>
    </citation>
    <scope>NUCLEOTIDE SEQUENCE [LARGE SCALE GENOMIC DNA]</scope>
    <source>
        <strain evidence="11">ATCC 27169 / PCC 6605</strain>
    </source>
</reference>
<dbReference type="GO" id="GO:0006417">
    <property type="term" value="P:regulation of translation"/>
    <property type="evidence" value="ECO:0007669"/>
    <property type="project" value="TreeGrafter"/>
</dbReference>
<keyword evidence="4" id="KW-0812">Transmembrane</keyword>
<evidence type="ECO:0000256" key="7">
    <source>
        <dbReference type="ARBA" id="ARBA00029829"/>
    </source>
</evidence>
<gene>
    <name evidence="10" type="ORF">Cha6605_5916</name>
</gene>
<evidence type="ECO:0000313" key="10">
    <source>
        <dbReference type="EMBL" id="AFY96763.1"/>
    </source>
</evidence>
<dbReference type="Pfam" id="PF10099">
    <property type="entry name" value="RskA_C"/>
    <property type="match status" value="1"/>
</dbReference>